<keyword evidence="6" id="KW-0812">Transmembrane</keyword>
<evidence type="ECO:0000256" key="7">
    <source>
        <dbReference type="ARBA" id="ARBA00022927"/>
    </source>
</evidence>
<keyword evidence="9" id="KW-0472">Membrane</keyword>
<feature type="domain" description="TonB C-terminal" evidence="12">
    <location>
        <begin position="173"/>
        <end position="263"/>
    </location>
</feature>
<keyword evidence="7 10" id="KW-0653">Protein transport</keyword>
<sequence length="263" mass="29270">MNRLLLLFISVSVLLHGWLWLFLQQQPQVTPKAMAALSSPLKLQHVTFKQRVVEPAQAKPVEEKQLEPPKQPEPKQEVAKVEPKPSPKPVTKKTPAKKIVKKKPVKPKPKIAKVVKPKPVKKPPAKKVVKAKPKPKPVVAKKTEKPIKKPQKQTQVASTTPVVSKKSLGSSHKNAQAKPRCSQTELNYPSRAKRRNQQGEVLVKVELNERGGKESISIQKSSGYPVLDREALKMVKRTQCSPMLLAGKPVESTVIQSVVFKLN</sequence>
<comment type="caution">
    <text evidence="13">The sequence shown here is derived from an EMBL/GenBank/DDBJ whole genome shotgun (WGS) entry which is preliminary data.</text>
</comment>
<feature type="compositionally biased region" description="Basic residues" evidence="11">
    <location>
        <begin position="90"/>
        <end position="135"/>
    </location>
</feature>
<dbReference type="InterPro" id="IPR051045">
    <property type="entry name" value="TonB-dependent_transducer"/>
</dbReference>
<evidence type="ECO:0000256" key="3">
    <source>
        <dbReference type="ARBA" id="ARBA00022448"/>
    </source>
</evidence>
<dbReference type="PANTHER" id="PTHR33446:SF2">
    <property type="entry name" value="PROTEIN TONB"/>
    <property type="match status" value="1"/>
</dbReference>
<accession>A0ABT5UDJ8</accession>
<keyword evidence="5 10" id="KW-0997">Cell inner membrane</keyword>
<evidence type="ECO:0000313" key="13">
    <source>
        <dbReference type="EMBL" id="MDE1463169.1"/>
    </source>
</evidence>
<evidence type="ECO:0000256" key="8">
    <source>
        <dbReference type="ARBA" id="ARBA00022989"/>
    </source>
</evidence>
<name>A0ABT5UDJ8_9GAMM</name>
<dbReference type="InterPro" id="IPR003538">
    <property type="entry name" value="TonB"/>
</dbReference>
<evidence type="ECO:0000256" key="11">
    <source>
        <dbReference type="SAM" id="MobiDB-lite"/>
    </source>
</evidence>
<dbReference type="InterPro" id="IPR037682">
    <property type="entry name" value="TonB_C"/>
</dbReference>
<dbReference type="Gene3D" id="3.30.1150.10">
    <property type="match status" value="1"/>
</dbReference>
<dbReference type="InterPro" id="IPR006260">
    <property type="entry name" value="TonB/TolA_C"/>
</dbReference>
<evidence type="ECO:0000259" key="12">
    <source>
        <dbReference type="PROSITE" id="PS52015"/>
    </source>
</evidence>
<keyword evidence="14" id="KW-1185">Reference proteome</keyword>
<evidence type="ECO:0000256" key="10">
    <source>
        <dbReference type="RuleBase" id="RU362123"/>
    </source>
</evidence>
<evidence type="ECO:0000256" key="4">
    <source>
        <dbReference type="ARBA" id="ARBA00022475"/>
    </source>
</evidence>
<dbReference type="SUPFAM" id="SSF74653">
    <property type="entry name" value="TolA/TonB C-terminal domain"/>
    <property type="match status" value="1"/>
</dbReference>
<protein>
    <recommendedName>
        <fullName evidence="10">Protein TonB</fullName>
    </recommendedName>
</protein>
<dbReference type="NCBIfam" id="TIGR01352">
    <property type="entry name" value="tonB_Cterm"/>
    <property type="match status" value="1"/>
</dbReference>
<dbReference type="RefSeq" id="WP_274689512.1">
    <property type="nucleotide sequence ID" value="NZ_JAPMOU010000017.1"/>
</dbReference>
<dbReference type="EMBL" id="JAPMOU010000017">
    <property type="protein sequence ID" value="MDE1463169.1"/>
    <property type="molecule type" value="Genomic_DNA"/>
</dbReference>
<gene>
    <name evidence="13" type="ORF">ORQ98_14465</name>
</gene>
<evidence type="ECO:0000313" key="14">
    <source>
        <dbReference type="Proteomes" id="UP001528823"/>
    </source>
</evidence>
<evidence type="ECO:0000256" key="2">
    <source>
        <dbReference type="ARBA" id="ARBA00006555"/>
    </source>
</evidence>
<dbReference type="PROSITE" id="PS52015">
    <property type="entry name" value="TONB_CTD"/>
    <property type="match status" value="1"/>
</dbReference>
<keyword evidence="3 10" id="KW-0813">Transport</keyword>
<comment type="function">
    <text evidence="10">Interacts with outer membrane receptor proteins that carry out high-affinity binding and energy dependent uptake into the periplasmic space of specific substrates. It could act to transduce energy from the cytoplasmic membrane to specific energy-requiring processes in the outer membrane, resulting in the release into the periplasm of ligands bound by these outer membrane proteins.</text>
</comment>
<dbReference type="Pfam" id="PF03544">
    <property type="entry name" value="TonB_C"/>
    <property type="match status" value="1"/>
</dbReference>
<feature type="compositionally biased region" description="Polar residues" evidence="11">
    <location>
        <begin position="156"/>
        <end position="174"/>
    </location>
</feature>
<feature type="compositionally biased region" description="Basic and acidic residues" evidence="11">
    <location>
        <begin position="60"/>
        <end position="85"/>
    </location>
</feature>
<reference evidence="13 14" key="1">
    <citation type="submission" date="2022-11" db="EMBL/GenBank/DDBJ databases">
        <title>Spartinivicinus poritis sp. nov., isolated from scleractinian coral Porites lutea.</title>
        <authorList>
            <person name="Zhang G."/>
            <person name="Cai L."/>
            <person name="Wei Q."/>
        </authorList>
    </citation>
    <scope>NUCLEOTIDE SEQUENCE [LARGE SCALE GENOMIC DNA]</scope>
    <source>
        <strain evidence="13 14">A2-2</strain>
    </source>
</reference>
<feature type="region of interest" description="Disordered" evidence="11">
    <location>
        <begin position="57"/>
        <end position="199"/>
    </location>
</feature>
<proteinExistence type="inferred from homology"/>
<keyword evidence="8" id="KW-1133">Transmembrane helix</keyword>
<organism evidence="13 14">
    <name type="scientific">Spartinivicinus poritis</name>
    <dbReference type="NCBI Taxonomy" id="2994640"/>
    <lineage>
        <taxon>Bacteria</taxon>
        <taxon>Pseudomonadati</taxon>
        <taxon>Pseudomonadota</taxon>
        <taxon>Gammaproteobacteria</taxon>
        <taxon>Oceanospirillales</taxon>
        <taxon>Zooshikellaceae</taxon>
        <taxon>Spartinivicinus</taxon>
    </lineage>
</organism>
<dbReference type="Proteomes" id="UP001528823">
    <property type="component" value="Unassembled WGS sequence"/>
</dbReference>
<evidence type="ECO:0000256" key="6">
    <source>
        <dbReference type="ARBA" id="ARBA00022692"/>
    </source>
</evidence>
<comment type="similarity">
    <text evidence="2 10">Belongs to the TonB family.</text>
</comment>
<comment type="subcellular location">
    <subcellularLocation>
        <location evidence="1 10">Cell inner membrane</location>
        <topology evidence="1 10">Single-pass membrane protein</topology>
        <orientation evidence="1 10">Periplasmic side</orientation>
    </subcellularLocation>
</comment>
<dbReference type="PRINTS" id="PR01374">
    <property type="entry name" value="TONBPROTEIN"/>
</dbReference>
<dbReference type="PANTHER" id="PTHR33446">
    <property type="entry name" value="PROTEIN TONB-RELATED"/>
    <property type="match status" value="1"/>
</dbReference>
<keyword evidence="10" id="KW-0735">Signal-anchor</keyword>
<evidence type="ECO:0000256" key="9">
    <source>
        <dbReference type="ARBA" id="ARBA00023136"/>
    </source>
</evidence>
<keyword evidence="4 10" id="KW-1003">Cell membrane</keyword>
<evidence type="ECO:0000256" key="5">
    <source>
        <dbReference type="ARBA" id="ARBA00022519"/>
    </source>
</evidence>
<evidence type="ECO:0000256" key="1">
    <source>
        <dbReference type="ARBA" id="ARBA00004383"/>
    </source>
</evidence>